<organism evidence="1 2">
    <name type="scientific">Pistacia atlantica</name>
    <dbReference type="NCBI Taxonomy" id="434234"/>
    <lineage>
        <taxon>Eukaryota</taxon>
        <taxon>Viridiplantae</taxon>
        <taxon>Streptophyta</taxon>
        <taxon>Embryophyta</taxon>
        <taxon>Tracheophyta</taxon>
        <taxon>Spermatophyta</taxon>
        <taxon>Magnoliopsida</taxon>
        <taxon>eudicotyledons</taxon>
        <taxon>Gunneridae</taxon>
        <taxon>Pentapetalae</taxon>
        <taxon>rosids</taxon>
        <taxon>malvids</taxon>
        <taxon>Sapindales</taxon>
        <taxon>Anacardiaceae</taxon>
        <taxon>Pistacia</taxon>
    </lineage>
</organism>
<dbReference type="Proteomes" id="UP001164250">
    <property type="component" value="Chromosome 11"/>
</dbReference>
<comment type="caution">
    <text evidence="1">The sequence shown here is derived from an EMBL/GenBank/DDBJ whole genome shotgun (WGS) entry which is preliminary data.</text>
</comment>
<evidence type="ECO:0000313" key="2">
    <source>
        <dbReference type="Proteomes" id="UP001164250"/>
    </source>
</evidence>
<protein>
    <submittedName>
        <fullName evidence="1">Uncharacterized protein</fullName>
    </submittedName>
</protein>
<keyword evidence="2" id="KW-1185">Reference proteome</keyword>
<name>A0ACC1A7W4_9ROSI</name>
<proteinExistence type="predicted"/>
<dbReference type="EMBL" id="CM047907">
    <property type="protein sequence ID" value="KAJ0083409.1"/>
    <property type="molecule type" value="Genomic_DNA"/>
</dbReference>
<evidence type="ECO:0000313" key="1">
    <source>
        <dbReference type="EMBL" id="KAJ0083409.1"/>
    </source>
</evidence>
<reference evidence="2" key="1">
    <citation type="journal article" date="2023" name="G3 (Bethesda)">
        <title>Genome assembly and association tests identify interacting loci associated with vigor, precocity, and sex in interspecific pistachio rootstocks.</title>
        <authorList>
            <person name="Palmer W."/>
            <person name="Jacygrad E."/>
            <person name="Sagayaradj S."/>
            <person name="Cavanaugh K."/>
            <person name="Han R."/>
            <person name="Bertier L."/>
            <person name="Beede B."/>
            <person name="Kafkas S."/>
            <person name="Golino D."/>
            <person name="Preece J."/>
            <person name="Michelmore R."/>
        </authorList>
    </citation>
    <scope>NUCLEOTIDE SEQUENCE [LARGE SCALE GENOMIC DNA]</scope>
</reference>
<accession>A0ACC1A7W4</accession>
<gene>
    <name evidence="1" type="ORF">Patl1_29637</name>
</gene>
<sequence length="226" mass="25881">MLTHDFCKKHWDALLKVDNFDESHYSGVLHFVDFLGIRIRPSDLLEKKAVSVAAPSVTQLYRAGVKFKTGSINKFDISFKNGILWVPKLVIHPKTLTILRNLMAFEQCHGLPSFINDYIIYMDCLLRSAKDVDVPAESEILKFSSRNGEGVSILFHNLVELAGFKGGYYFSSPSKDLNSYCKAYCNKWMATLKEDYFNTPWRIISFIAAAVLLIRTFIQIVRSFYN</sequence>